<dbReference type="EMBL" id="ABXH02000013">
    <property type="protein sequence ID" value="EEP44555.1"/>
    <property type="molecule type" value="Genomic_DNA"/>
</dbReference>
<evidence type="ECO:0000256" key="1">
    <source>
        <dbReference type="SAM" id="Phobius"/>
    </source>
</evidence>
<proteinExistence type="predicted"/>
<comment type="caution">
    <text evidence="2">The sequence shown here is derived from an EMBL/GenBank/DDBJ whole genome shotgun (WGS) entry which is preliminary data.</text>
</comment>
<accession>C4F967</accession>
<keyword evidence="1" id="KW-0812">Transmembrane</keyword>
<dbReference type="Proteomes" id="UP000003295">
    <property type="component" value="Unassembled WGS sequence"/>
</dbReference>
<keyword evidence="1" id="KW-1133">Transmembrane helix</keyword>
<dbReference type="AlphaFoldDB" id="C4F967"/>
<dbReference type="STRING" id="521003.COLINT_02600"/>
<keyword evidence="1" id="KW-0472">Membrane</keyword>
<evidence type="ECO:0000313" key="2">
    <source>
        <dbReference type="EMBL" id="EEP44555.1"/>
    </source>
</evidence>
<feature type="transmembrane region" description="Helical" evidence="1">
    <location>
        <begin position="14"/>
        <end position="33"/>
    </location>
</feature>
<dbReference type="HOGENOM" id="CLU_3166809_0_0_11"/>
<organism evidence="2 3">
    <name type="scientific">Collinsella intestinalis DSM 13280</name>
    <dbReference type="NCBI Taxonomy" id="521003"/>
    <lineage>
        <taxon>Bacteria</taxon>
        <taxon>Bacillati</taxon>
        <taxon>Actinomycetota</taxon>
        <taxon>Coriobacteriia</taxon>
        <taxon>Coriobacteriales</taxon>
        <taxon>Coriobacteriaceae</taxon>
        <taxon>Collinsella</taxon>
    </lineage>
</organism>
<evidence type="ECO:0000313" key="3">
    <source>
        <dbReference type="Proteomes" id="UP000003295"/>
    </source>
</evidence>
<name>C4F967_9ACTN</name>
<protein>
    <submittedName>
        <fullName evidence="2">Uncharacterized protein</fullName>
    </submittedName>
</protein>
<reference evidence="2 3" key="1">
    <citation type="submission" date="2009-04" db="EMBL/GenBank/DDBJ databases">
        <authorList>
            <person name="Weinstock G."/>
            <person name="Sodergren E."/>
            <person name="Clifton S."/>
            <person name="Fulton L."/>
            <person name="Fulton B."/>
            <person name="Courtney L."/>
            <person name="Fronick C."/>
            <person name="Harrison M."/>
            <person name="Strong C."/>
            <person name="Farmer C."/>
            <person name="Delahaunty K."/>
            <person name="Markovic C."/>
            <person name="Hall O."/>
            <person name="Minx P."/>
            <person name="Tomlinson C."/>
            <person name="Mitreva M."/>
            <person name="Nelson J."/>
            <person name="Hou S."/>
            <person name="Wollam A."/>
            <person name="Pepin K.H."/>
            <person name="Johnson M."/>
            <person name="Bhonagiri V."/>
            <person name="Nash W.E."/>
            <person name="Warren W."/>
            <person name="Chinwalla A."/>
            <person name="Mardis E.R."/>
            <person name="Wilson R.K."/>
        </authorList>
    </citation>
    <scope>NUCLEOTIDE SEQUENCE [LARGE SCALE GENOMIC DNA]</scope>
    <source>
        <strain evidence="2 3">DSM 13280</strain>
    </source>
</reference>
<gene>
    <name evidence="2" type="ORF">COLINT_02600</name>
</gene>
<sequence>MPLRPGIFLCRTVAMWYIQPSATCAFIFLTYIFKQVIYRRVSTPCLY</sequence>